<feature type="region of interest" description="Disordered" evidence="1">
    <location>
        <begin position="66"/>
        <end position="141"/>
    </location>
</feature>
<feature type="region of interest" description="Disordered" evidence="1">
    <location>
        <begin position="1"/>
        <end position="34"/>
    </location>
</feature>
<feature type="compositionally biased region" description="Polar residues" evidence="1">
    <location>
        <begin position="20"/>
        <end position="34"/>
    </location>
</feature>
<keyword evidence="3" id="KW-1185">Reference proteome</keyword>
<dbReference type="AlphaFoldDB" id="A0A3M6VT75"/>
<protein>
    <submittedName>
        <fullName evidence="2">Uncharacterized protein</fullName>
    </submittedName>
</protein>
<accession>A0A3M6VT75</accession>
<organism evidence="2 3">
    <name type="scientific">Peronospora effusa</name>
    <dbReference type="NCBI Taxonomy" id="542832"/>
    <lineage>
        <taxon>Eukaryota</taxon>
        <taxon>Sar</taxon>
        <taxon>Stramenopiles</taxon>
        <taxon>Oomycota</taxon>
        <taxon>Peronosporomycetes</taxon>
        <taxon>Peronosporales</taxon>
        <taxon>Peronosporaceae</taxon>
        <taxon>Peronospora</taxon>
    </lineage>
</organism>
<feature type="compositionally biased region" description="Basic and acidic residues" evidence="1">
    <location>
        <begin position="130"/>
        <end position="141"/>
    </location>
</feature>
<sequence>MASFLLGDEYASSSSDDETSLCTSSNMNTHPPVATTFNQQLLPSADELFSTNNTSSVLTTRISSALASTNKRKNDQMSRPATKAVKTETGKAVSKPKIAPFAPPQLRRPNISTEDSSSWTTNKTLMLQKKAKEAQARERQT</sequence>
<dbReference type="VEuPathDB" id="FungiDB:DD237_001789"/>
<dbReference type="Proteomes" id="UP000282087">
    <property type="component" value="Unassembled WGS sequence"/>
</dbReference>
<reference evidence="2 3" key="1">
    <citation type="submission" date="2018-06" db="EMBL/GenBank/DDBJ databases">
        <title>Comparative genomics of downy mildews reveals potential adaptations to biotrophy.</title>
        <authorList>
            <person name="Fletcher K."/>
            <person name="Klosterman S.J."/>
            <person name="Derevnina L."/>
            <person name="Martin F."/>
            <person name="Koike S."/>
            <person name="Reyes Chin-Wo S."/>
            <person name="Mou B."/>
            <person name="Michelmore R."/>
        </authorList>
    </citation>
    <scope>NUCLEOTIDE SEQUENCE [LARGE SCALE GENOMIC DNA]</scope>
    <source>
        <strain evidence="2 3">R14</strain>
    </source>
</reference>
<feature type="compositionally biased region" description="Polar residues" evidence="1">
    <location>
        <begin position="110"/>
        <end position="125"/>
    </location>
</feature>
<comment type="caution">
    <text evidence="2">The sequence shown here is derived from an EMBL/GenBank/DDBJ whole genome shotgun (WGS) entry which is preliminary data.</text>
</comment>
<dbReference type="EMBL" id="QLLG01000007">
    <property type="protein sequence ID" value="RMX70045.1"/>
    <property type="molecule type" value="Genomic_DNA"/>
</dbReference>
<gene>
    <name evidence="2" type="ORF">DD238_000892</name>
</gene>
<name>A0A3M6VT75_9STRA</name>
<evidence type="ECO:0000313" key="2">
    <source>
        <dbReference type="EMBL" id="RMX70045.1"/>
    </source>
</evidence>
<evidence type="ECO:0000313" key="3">
    <source>
        <dbReference type="Proteomes" id="UP000282087"/>
    </source>
</evidence>
<proteinExistence type="predicted"/>
<evidence type="ECO:0000256" key="1">
    <source>
        <dbReference type="SAM" id="MobiDB-lite"/>
    </source>
</evidence>